<evidence type="ECO:0000256" key="2">
    <source>
        <dbReference type="SAM" id="MobiDB-lite"/>
    </source>
</evidence>
<feature type="transmembrane region" description="Helical" evidence="3">
    <location>
        <begin position="6"/>
        <end position="31"/>
    </location>
</feature>
<protein>
    <submittedName>
        <fullName evidence="4">Uncharacterized protein</fullName>
    </submittedName>
</protein>
<name>A0A9D1HT69_9BACT</name>
<feature type="transmembrane region" description="Helical" evidence="3">
    <location>
        <begin position="225"/>
        <end position="244"/>
    </location>
</feature>
<feature type="region of interest" description="Disordered" evidence="2">
    <location>
        <begin position="617"/>
        <end position="655"/>
    </location>
</feature>
<keyword evidence="3" id="KW-0812">Transmembrane</keyword>
<gene>
    <name evidence="4" type="ORF">IAD49_00590</name>
</gene>
<keyword evidence="3" id="KW-0472">Membrane</keyword>
<accession>A0A9D1HT69</accession>
<keyword evidence="1" id="KW-0175">Coiled coil</keyword>
<keyword evidence="3" id="KW-1133">Transmembrane helix</keyword>
<dbReference type="AlphaFoldDB" id="A0A9D1HT69"/>
<feature type="compositionally biased region" description="Basic and acidic residues" evidence="2">
    <location>
        <begin position="630"/>
        <end position="639"/>
    </location>
</feature>
<evidence type="ECO:0000256" key="1">
    <source>
        <dbReference type="SAM" id="Coils"/>
    </source>
</evidence>
<sequence>MITWIINIFLSFFFLLDQIVYGLIECLYQMILQIANISVISQASMQEFANRIYVLVGVVMLFKVAFSLIQLFANPDKMSDSTMGAGSLVKRIIISLVLLVMAPTIFQLAFRIQGTILNAGILEKVILDSDVAPDGQNPIDVDCSLEENQAYRVCGGTTIAFAIFRGFVTPNENLYEENENGEQVLSSDYADYEENVEQYNEAVKEQNIGKLLDPILAGESGDRPFNYSFLISTIAGAFAAWTLFMFCFDVAIRAVKLAFLQLLAPVPILARVEPKSDKIFDNWLKECISTYLEVFVRLIALYFVVFIIQEISANGLFSFYEYTAEGATKQAEDVGLLATAFIVLGLLMFAQKAPKLISDIFGVKSGDFTMNPFKKSPMIGGAVGLAAGTAIGGMAAAQSAKANGKNPIGAALKGALTGGARGASAGSREKSFMKTLGAAGDASTRYARKIPNNTENSTPGGKMLAVAQRMGFMKTAGQRDKEKVDSYNRYNKSAKAFKDRAKSQAMKKKDTEVTISKGALAGTSWTRYGLEAELDLAKKTGNTTDIEAVSMALDDWDKQKADDIAKDWEHQYKTNGLQVDDAEALQYLTEMTNEVNDNQSYYDGIFDASKSVDDNSKAVAKANAEFQDSEEFKRNRDNDQYAESAVGPMFQTKGK</sequence>
<feature type="coiled-coil region" evidence="1">
    <location>
        <begin position="182"/>
        <end position="209"/>
    </location>
</feature>
<organism evidence="4 5">
    <name type="scientific">Candidatus Fimihabitans intestinipullorum</name>
    <dbReference type="NCBI Taxonomy" id="2840820"/>
    <lineage>
        <taxon>Bacteria</taxon>
        <taxon>Bacillati</taxon>
        <taxon>Mycoplasmatota</taxon>
        <taxon>Mycoplasmatota incertae sedis</taxon>
        <taxon>Candidatus Fimihabitans</taxon>
    </lineage>
</organism>
<comment type="caution">
    <text evidence="4">The sequence shown here is derived from an EMBL/GenBank/DDBJ whole genome shotgun (WGS) entry which is preliminary data.</text>
</comment>
<feature type="transmembrane region" description="Helical" evidence="3">
    <location>
        <begin position="291"/>
        <end position="313"/>
    </location>
</feature>
<dbReference type="Proteomes" id="UP000824087">
    <property type="component" value="Unassembled WGS sequence"/>
</dbReference>
<feature type="transmembrane region" description="Helical" evidence="3">
    <location>
        <begin position="52"/>
        <end position="72"/>
    </location>
</feature>
<evidence type="ECO:0000313" key="4">
    <source>
        <dbReference type="EMBL" id="HIU22069.1"/>
    </source>
</evidence>
<proteinExistence type="predicted"/>
<feature type="transmembrane region" description="Helical" evidence="3">
    <location>
        <begin position="333"/>
        <end position="350"/>
    </location>
</feature>
<reference evidence="4" key="2">
    <citation type="journal article" date="2021" name="PeerJ">
        <title>Extensive microbial diversity within the chicken gut microbiome revealed by metagenomics and culture.</title>
        <authorList>
            <person name="Gilroy R."/>
            <person name="Ravi A."/>
            <person name="Getino M."/>
            <person name="Pursley I."/>
            <person name="Horton D.L."/>
            <person name="Alikhan N.F."/>
            <person name="Baker D."/>
            <person name="Gharbi K."/>
            <person name="Hall N."/>
            <person name="Watson M."/>
            <person name="Adriaenssens E.M."/>
            <person name="Foster-Nyarko E."/>
            <person name="Jarju S."/>
            <person name="Secka A."/>
            <person name="Antonio M."/>
            <person name="Oren A."/>
            <person name="Chaudhuri R.R."/>
            <person name="La Ragione R."/>
            <person name="Hildebrand F."/>
            <person name="Pallen M.J."/>
        </authorList>
    </citation>
    <scope>NUCLEOTIDE SEQUENCE</scope>
    <source>
        <strain evidence="4">CHK197-8231</strain>
    </source>
</reference>
<feature type="transmembrane region" description="Helical" evidence="3">
    <location>
        <begin position="378"/>
        <end position="397"/>
    </location>
</feature>
<evidence type="ECO:0000313" key="5">
    <source>
        <dbReference type="Proteomes" id="UP000824087"/>
    </source>
</evidence>
<evidence type="ECO:0000256" key="3">
    <source>
        <dbReference type="SAM" id="Phobius"/>
    </source>
</evidence>
<reference evidence="4" key="1">
    <citation type="submission" date="2020-10" db="EMBL/GenBank/DDBJ databases">
        <authorList>
            <person name="Gilroy R."/>
        </authorList>
    </citation>
    <scope>NUCLEOTIDE SEQUENCE</scope>
    <source>
        <strain evidence="4">CHK197-8231</strain>
    </source>
</reference>
<feature type="transmembrane region" description="Helical" evidence="3">
    <location>
        <begin position="92"/>
        <end position="110"/>
    </location>
</feature>
<dbReference type="EMBL" id="DVML01000007">
    <property type="protein sequence ID" value="HIU22069.1"/>
    <property type="molecule type" value="Genomic_DNA"/>
</dbReference>